<protein>
    <submittedName>
        <fullName evidence="1">Uncharacterized protein</fullName>
    </submittedName>
</protein>
<reference evidence="3" key="2">
    <citation type="submission" date="2018-08" db="EMBL/GenBank/DDBJ databases">
        <title>Streptococcus chenjunshii sp. nov., isolated from stools sample of the Tibetan antelope in the Qinghai-Tibet plateau, China.</title>
        <authorList>
            <person name="Tian Z."/>
        </authorList>
    </citation>
    <scope>NUCLEOTIDE SEQUENCE [LARGE SCALE GENOMIC DNA]</scope>
    <source>
        <strain evidence="3">Z15</strain>
    </source>
</reference>
<dbReference type="KEGG" id="schj:DDV21_002455"/>
<accession>A0A346NAG8</accession>
<reference evidence="1" key="3">
    <citation type="journal article" date="2019" name="Int. J. Syst. Evol. Microbiol.">
        <title>Streptococcus chenjunshii sp. nov. isolated from feces of Tibetan antelopes.</title>
        <authorList>
            <person name="Tian Z."/>
            <person name="Lu S."/>
            <person name="Jin D."/>
            <person name="Yang J."/>
            <person name="Pu J."/>
            <person name="Lai X.H."/>
            <person name="Bai X.N."/>
            <person name="Wu X.M."/>
            <person name="Li J."/>
            <person name="Wang S."/>
            <person name="Xu J."/>
        </authorList>
    </citation>
    <scope>NUCLEOTIDE SEQUENCE</scope>
    <source>
        <strain evidence="1">Z15</strain>
    </source>
</reference>
<evidence type="ECO:0000313" key="1">
    <source>
        <dbReference type="EMBL" id="AXQ78013.1"/>
    </source>
</evidence>
<evidence type="ECO:0000313" key="3">
    <source>
        <dbReference type="Proteomes" id="UP000246115"/>
    </source>
</evidence>
<dbReference type="EMBL" id="QVQY01000002">
    <property type="protein sequence ID" value="RFU51742.1"/>
    <property type="molecule type" value="Genomic_DNA"/>
</dbReference>
<dbReference type="Proteomes" id="UP000264056">
    <property type="component" value="Unassembled WGS sequence"/>
</dbReference>
<evidence type="ECO:0000313" key="4">
    <source>
        <dbReference type="Proteomes" id="UP000264056"/>
    </source>
</evidence>
<name>A0A346NAG8_9STRE</name>
<organism evidence="1 3">
    <name type="scientific">Streptococcus chenjunshii</name>
    <dbReference type="NCBI Taxonomy" id="2173853"/>
    <lineage>
        <taxon>Bacteria</taxon>
        <taxon>Bacillati</taxon>
        <taxon>Bacillota</taxon>
        <taxon>Bacilli</taxon>
        <taxon>Lactobacillales</taxon>
        <taxon>Streptococcaceae</taxon>
        <taxon>Streptococcus</taxon>
    </lineage>
</organism>
<evidence type="ECO:0000313" key="2">
    <source>
        <dbReference type="EMBL" id="RFU51742.1"/>
    </source>
</evidence>
<proteinExistence type="predicted"/>
<dbReference type="RefSeq" id="WP_117287759.1">
    <property type="nucleotide sequence ID" value="NZ_CP031733.1"/>
</dbReference>
<dbReference type="Proteomes" id="UP000246115">
    <property type="component" value="Chromosome"/>
</dbReference>
<dbReference type="AlphaFoldDB" id="A0A346NAG8"/>
<reference evidence="2 4" key="1">
    <citation type="submission" date="2018-08" db="EMBL/GenBank/DDBJ databases">
        <title>Draft genome of Streptococcus sp .nov. Z2.</title>
        <authorList>
            <person name="Tian Z."/>
        </authorList>
    </citation>
    <scope>NUCLEOTIDE SEQUENCE [LARGE SCALE GENOMIC DNA]</scope>
    <source>
        <strain evidence="2 4">Z2</strain>
    </source>
</reference>
<dbReference type="EMBL" id="CP031733">
    <property type="protein sequence ID" value="AXQ78013.1"/>
    <property type="molecule type" value="Genomic_DNA"/>
</dbReference>
<gene>
    <name evidence="1" type="ORF">DDV21_002455</name>
    <name evidence="2" type="ORF">DDV22_01310</name>
</gene>
<keyword evidence="4" id="KW-1185">Reference proteome</keyword>
<sequence>MALTDEEIRDLQEIIKKESSTKEGEIITDKKGRPYQIVNDVDETTQALAVVPVDNIKGDNPDYSQTAIVVAGTQPGFTESTKNAIEARGKMTPQVDDISDFYDSTAAKLEKAHGGGTISNMSGFSQSGPAVAKVAAQHQVPKITNFMDWGASSSLYSKDNPKGITAEEKTWLDKHATIYMDSTRDVTYLDGKSHGDIPYGKKYIVERRQFFIS</sequence>